<dbReference type="Pfam" id="PF07690">
    <property type="entry name" value="MFS_1"/>
    <property type="match status" value="1"/>
</dbReference>
<feature type="transmembrane region" description="Helical" evidence="6">
    <location>
        <begin position="412"/>
        <end position="435"/>
    </location>
</feature>
<evidence type="ECO:0000256" key="2">
    <source>
        <dbReference type="ARBA" id="ARBA00022448"/>
    </source>
</evidence>
<dbReference type="InterPro" id="IPR036259">
    <property type="entry name" value="MFS_trans_sf"/>
</dbReference>
<feature type="transmembrane region" description="Helical" evidence="6">
    <location>
        <begin position="111"/>
        <end position="133"/>
    </location>
</feature>
<feature type="transmembrane region" description="Helical" evidence="6">
    <location>
        <begin position="173"/>
        <end position="191"/>
    </location>
</feature>
<keyword evidence="2" id="KW-0813">Transport</keyword>
<evidence type="ECO:0000313" key="8">
    <source>
        <dbReference type="EMBL" id="MBP2387393.1"/>
    </source>
</evidence>
<comment type="caution">
    <text evidence="8">The sequence shown here is derived from an EMBL/GenBank/DDBJ whole genome shotgun (WGS) entry which is preliminary data.</text>
</comment>
<feature type="transmembrane region" description="Helical" evidence="6">
    <location>
        <begin position="312"/>
        <end position="330"/>
    </location>
</feature>
<evidence type="ECO:0000256" key="3">
    <source>
        <dbReference type="ARBA" id="ARBA00022692"/>
    </source>
</evidence>
<dbReference type="Proteomes" id="UP001296993">
    <property type="component" value="Unassembled WGS sequence"/>
</dbReference>
<dbReference type="CDD" id="cd17504">
    <property type="entry name" value="MFS_MMR_MDR_like"/>
    <property type="match status" value="1"/>
</dbReference>
<dbReference type="InterPro" id="IPR011701">
    <property type="entry name" value="MFS"/>
</dbReference>
<dbReference type="SUPFAM" id="SSF103473">
    <property type="entry name" value="MFS general substrate transporter"/>
    <property type="match status" value="1"/>
</dbReference>
<feature type="transmembrane region" description="Helical" evidence="6">
    <location>
        <begin position="240"/>
        <end position="261"/>
    </location>
</feature>
<feature type="transmembrane region" description="Helical" evidence="6">
    <location>
        <begin position="381"/>
        <end position="400"/>
    </location>
</feature>
<evidence type="ECO:0000256" key="1">
    <source>
        <dbReference type="ARBA" id="ARBA00004651"/>
    </source>
</evidence>
<proteinExistence type="predicted"/>
<evidence type="ECO:0000256" key="6">
    <source>
        <dbReference type="SAM" id="Phobius"/>
    </source>
</evidence>
<dbReference type="PANTHER" id="PTHR42718">
    <property type="entry name" value="MAJOR FACILITATOR SUPERFAMILY MULTIDRUG TRANSPORTER MFSC"/>
    <property type="match status" value="1"/>
</dbReference>
<feature type="transmembrane region" description="Helical" evidence="6">
    <location>
        <begin position="197"/>
        <end position="219"/>
    </location>
</feature>
<dbReference type="EMBL" id="JAGIOF010000001">
    <property type="protein sequence ID" value="MBP2387393.1"/>
    <property type="molecule type" value="Genomic_DNA"/>
</dbReference>
<feature type="domain" description="Major facilitator superfamily (MFS) profile" evidence="7">
    <location>
        <begin position="1"/>
        <end position="436"/>
    </location>
</feature>
<gene>
    <name evidence="8" type="ORF">JOF47_002904</name>
</gene>
<name>A0ABS4XG77_9MICC</name>
<feature type="transmembrane region" description="Helical" evidence="6">
    <location>
        <begin position="281"/>
        <end position="300"/>
    </location>
</feature>
<dbReference type="PANTHER" id="PTHR42718:SF9">
    <property type="entry name" value="MAJOR FACILITATOR SUPERFAMILY MULTIDRUG TRANSPORTER MFSC"/>
    <property type="match status" value="1"/>
</dbReference>
<evidence type="ECO:0000259" key="7">
    <source>
        <dbReference type="PROSITE" id="PS50850"/>
    </source>
</evidence>
<dbReference type="InterPro" id="IPR020846">
    <property type="entry name" value="MFS_dom"/>
</dbReference>
<feature type="transmembrane region" description="Helical" evidence="6">
    <location>
        <begin position="336"/>
        <end position="360"/>
    </location>
</feature>
<accession>A0ABS4XG77</accession>
<evidence type="ECO:0000313" key="9">
    <source>
        <dbReference type="Proteomes" id="UP001296993"/>
    </source>
</evidence>
<sequence>MMQTLLVPALGTFMEEFGIDASTAGWILTAYLLVGAVAAPILGSFGDRYGHRKILLATLAIFVIGSITAAAAGNFAFLLLGRVLQGVSTATFPLALAIVRRHTTGATQRAYFGWLSGTLGLGAGVALVIGGLVLEALSWQWLFAIGALMGGAALLLVFFFVPASSKGKPTRTDWAGTALLVLGLVSLLLGISQGGRWGWTSPAVLGLFALAVASLIALVRVELRLEAPLLDVRTLARPALAIANGLSLVLGFIPYLFYIGLPVLLQAPSASGVGQGFTVTQTGLALLPSALLVFLGGRFAPLLIQRIGSKPTAFMALAIMAAGSIGVAIAPGSLVMVVVFFSIVGLGNGIGFAVCADLVATLSPRNEVAAAMGVNGVVRTVGSALGTPIATVILTTVALSDSGSTTLVSFSTLFFMAAAMGVVGALLTLGLRIGVRTGAAPRD</sequence>
<evidence type="ECO:0000256" key="5">
    <source>
        <dbReference type="ARBA" id="ARBA00023136"/>
    </source>
</evidence>
<feature type="transmembrane region" description="Helical" evidence="6">
    <location>
        <begin position="83"/>
        <end position="99"/>
    </location>
</feature>
<dbReference type="Gene3D" id="1.20.1250.20">
    <property type="entry name" value="MFS general substrate transporter like domains"/>
    <property type="match status" value="1"/>
</dbReference>
<dbReference type="Gene3D" id="1.20.1720.10">
    <property type="entry name" value="Multidrug resistance protein D"/>
    <property type="match status" value="1"/>
</dbReference>
<evidence type="ECO:0000256" key="4">
    <source>
        <dbReference type="ARBA" id="ARBA00022989"/>
    </source>
</evidence>
<dbReference type="PRINTS" id="PR01035">
    <property type="entry name" value="TCRTETA"/>
</dbReference>
<dbReference type="PROSITE" id="PS50850">
    <property type="entry name" value="MFS"/>
    <property type="match status" value="1"/>
</dbReference>
<feature type="transmembrane region" description="Helical" evidence="6">
    <location>
        <begin position="139"/>
        <end position="161"/>
    </location>
</feature>
<feature type="transmembrane region" description="Helical" evidence="6">
    <location>
        <begin position="54"/>
        <end position="77"/>
    </location>
</feature>
<dbReference type="InterPro" id="IPR001958">
    <property type="entry name" value="Tet-R_TetA/multi-R_MdtG-like"/>
</dbReference>
<comment type="subcellular location">
    <subcellularLocation>
        <location evidence="1">Cell membrane</location>
        <topology evidence="1">Multi-pass membrane protein</topology>
    </subcellularLocation>
</comment>
<keyword evidence="9" id="KW-1185">Reference proteome</keyword>
<feature type="transmembrane region" description="Helical" evidence="6">
    <location>
        <begin position="24"/>
        <end position="42"/>
    </location>
</feature>
<protein>
    <submittedName>
        <fullName evidence="8">MFS family permease</fullName>
    </submittedName>
</protein>
<keyword evidence="3 6" id="KW-0812">Transmembrane</keyword>
<reference evidence="8 9" key="1">
    <citation type="submission" date="2021-03" db="EMBL/GenBank/DDBJ databases">
        <title>Sequencing the genomes of 1000 actinobacteria strains.</title>
        <authorList>
            <person name="Klenk H.-P."/>
        </authorList>
    </citation>
    <scope>NUCLEOTIDE SEQUENCE [LARGE SCALE GENOMIC DNA]</scope>
    <source>
        <strain evidence="8 9">DSM 15797</strain>
    </source>
</reference>
<keyword evidence="5 6" id="KW-0472">Membrane</keyword>
<keyword evidence="4 6" id="KW-1133">Transmembrane helix</keyword>
<organism evidence="8 9">
    <name type="scientific">Paeniglutamicibacter kerguelensis</name>
    <dbReference type="NCBI Taxonomy" id="254788"/>
    <lineage>
        <taxon>Bacteria</taxon>
        <taxon>Bacillati</taxon>
        <taxon>Actinomycetota</taxon>
        <taxon>Actinomycetes</taxon>
        <taxon>Micrococcales</taxon>
        <taxon>Micrococcaceae</taxon>
        <taxon>Paeniglutamicibacter</taxon>
    </lineage>
</organism>